<organism evidence="2 3">
    <name type="scientific">Propioniciclava tarda</name>
    <dbReference type="NCBI Taxonomy" id="433330"/>
    <lineage>
        <taxon>Bacteria</taxon>
        <taxon>Bacillati</taxon>
        <taxon>Actinomycetota</taxon>
        <taxon>Actinomycetes</taxon>
        <taxon>Propionibacteriales</taxon>
        <taxon>Propionibacteriaceae</taxon>
        <taxon>Propioniciclava</taxon>
    </lineage>
</organism>
<evidence type="ECO:0000259" key="1">
    <source>
        <dbReference type="SMART" id="SM00849"/>
    </source>
</evidence>
<dbReference type="InterPro" id="IPR036866">
    <property type="entry name" value="RibonucZ/Hydroxyglut_hydro"/>
</dbReference>
<dbReference type="PANTHER" id="PTHR46233">
    <property type="entry name" value="HYDROXYACYLGLUTATHIONE HYDROLASE GLOC"/>
    <property type="match status" value="1"/>
</dbReference>
<dbReference type="InterPro" id="IPR001279">
    <property type="entry name" value="Metallo-B-lactamas"/>
</dbReference>
<dbReference type="CDD" id="cd06262">
    <property type="entry name" value="metallo-hydrolase-like_MBL-fold"/>
    <property type="match status" value="1"/>
</dbReference>
<keyword evidence="2" id="KW-0378">Hydrolase</keyword>
<dbReference type="Gene3D" id="3.60.15.10">
    <property type="entry name" value="Ribonuclease Z/Hydroxyacylglutathione hydrolase-like"/>
    <property type="match status" value="1"/>
</dbReference>
<gene>
    <name evidence="2" type="ORF">ET996_05480</name>
</gene>
<dbReference type="GO" id="GO:0016787">
    <property type="term" value="F:hydrolase activity"/>
    <property type="evidence" value="ECO:0007669"/>
    <property type="project" value="UniProtKB-KW"/>
</dbReference>
<dbReference type="SUPFAM" id="SSF56281">
    <property type="entry name" value="Metallo-hydrolase/oxidoreductase"/>
    <property type="match status" value="1"/>
</dbReference>
<protein>
    <submittedName>
        <fullName evidence="2">MBL fold metallo-hydrolase</fullName>
    </submittedName>
</protein>
<evidence type="ECO:0000313" key="2">
    <source>
        <dbReference type="EMBL" id="TBT95265.1"/>
    </source>
</evidence>
<accession>A0A4Q9KM08</accession>
<feature type="domain" description="Metallo-beta-lactamase" evidence="1">
    <location>
        <begin position="12"/>
        <end position="177"/>
    </location>
</feature>
<proteinExistence type="predicted"/>
<dbReference type="OrthoDB" id="2971563at2"/>
<evidence type="ECO:0000313" key="3">
    <source>
        <dbReference type="Proteomes" id="UP000291933"/>
    </source>
</evidence>
<dbReference type="SMART" id="SM00849">
    <property type="entry name" value="Lactamase_B"/>
    <property type="match status" value="1"/>
</dbReference>
<dbReference type="AlphaFoldDB" id="A0A4Q9KM08"/>
<comment type="caution">
    <text evidence="2">The sequence shown here is derived from an EMBL/GenBank/DDBJ whole genome shotgun (WGS) entry which is preliminary data.</text>
</comment>
<dbReference type="RefSeq" id="WP_131171561.1">
    <property type="nucleotide sequence ID" value="NZ_FXTL01000008.1"/>
</dbReference>
<reference evidence="2 3" key="1">
    <citation type="submission" date="2019-01" db="EMBL/GenBank/DDBJ databases">
        <title>Lactibacter flavus gen. nov., sp. nov., a novel bacterium of the family Propionibacteriaceae isolated from raw milk and dairy products.</title>
        <authorList>
            <person name="Huptas C."/>
            <person name="Wenning M."/>
            <person name="Breitenwieser F."/>
            <person name="Doll E."/>
            <person name="Von Neubeck M."/>
            <person name="Busse H.-J."/>
            <person name="Scherer S."/>
        </authorList>
    </citation>
    <scope>NUCLEOTIDE SEQUENCE [LARGE SCALE GENOMIC DNA]</scope>
    <source>
        <strain evidence="3">DSM 22130 / JCM 15804 / WR061</strain>
    </source>
</reference>
<dbReference type="Proteomes" id="UP000291933">
    <property type="component" value="Unassembled WGS sequence"/>
</dbReference>
<dbReference type="Pfam" id="PF00753">
    <property type="entry name" value="Lactamase_B"/>
    <property type="match status" value="1"/>
</dbReference>
<dbReference type="EMBL" id="SDMR01000005">
    <property type="protein sequence ID" value="TBT95265.1"/>
    <property type="molecule type" value="Genomic_DNA"/>
</dbReference>
<dbReference type="InterPro" id="IPR051453">
    <property type="entry name" value="MBL_Glyoxalase_II"/>
</dbReference>
<sequence length="198" mass="20980">MQIEQRSVGPFDNNAFLLSDGDDLVLVDAAQDAPALLAWIDGRPLSAIVTTHRHPDHIAALPEVARATGARLLTSRPDAEAIAAATGLELEGLWDGDVVRVGDTELEVIGLVGHTPGGIALAHRPSDGPASLIVGDCLFPGGVGKTHTPEQFASLLGDVTTKLFDRFDDDTIVLPGHGLPTTLGAERPHLDEWRVRGW</sequence>
<dbReference type="PANTHER" id="PTHR46233:SF1">
    <property type="entry name" value="CONSERVED PROTEIN"/>
    <property type="match status" value="1"/>
</dbReference>
<keyword evidence="3" id="KW-1185">Reference proteome</keyword>
<name>A0A4Q9KM08_PROTD</name>